<accession>A0A6L6LDW4</accession>
<dbReference type="EMBL" id="WNAJ01000048">
    <property type="protein sequence ID" value="MTR87229.1"/>
    <property type="molecule type" value="Genomic_DNA"/>
</dbReference>
<dbReference type="Proteomes" id="UP000478483">
    <property type="component" value="Unassembled WGS sequence"/>
</dbReference>
<reference evidence="2 3" key="1">
    <citation type="journal article" date="2019" name="Nat. Med.">
        <title>A library of human gut bacterial isolates paired with longitudinal multiomics data enables mechanistic microbiome research.</title>
        <authorList>
            <person name="Poyet M."/>
            <person name="Groussin M."/>
            <person name="Gibbons S.M."/>
            <person name="Avila-Pacheco J."/>
            <person name="Jiang X."/>
            <person name="Kearney S.M."/>
            <person name="Perrotta A.R."/>
            <person name="Berdy B."/>
            <person name="Zhao S."/>
            <person name="Lieberman T.D."/>
            <person name="Swanson P.K."/>
            <person name="Smith M."/>
            <person name="Roesemann S."/>
            <person name="Alexander J.E."/>
            <person name="Rich S.A."/>
            <person name="Livny J."/>
            <person name="Vlamakis H."/>
            <person name="Clish C."/>
            <person name="Bullock K."/>
            <person name="Deik A."/>
            <person name="Scott J."/>
            <person name="Pierce K.A."/>
            <person name="Xavier R.J."/>
            <person name="Alm E.J."/>
        </authorList>
    </citation>
    <scope>NUCLEOTIDE SEQUENCE [LARGE SCALE GENOMIC DNA]</scope>
    <source>
        <strain evidence="2 3">BIOML-A1</strain>
    </source>
</reference>
<evidence type="ECO:0000313" key="2">
    <source>
        <dbReference type="EMBL" id="MTR87229.1"/>
    </source>
</evidence>
<dbReference type="RefSeq" id="WP_118413619.1">
    <property type="nucleotide sequence ID" value="NZ_QRPI01000043.1"/>
</dbReference>
<sequence>MNEWNKIWEKRSSEIVMSDDVFDMFCKLKKADGFDTQDVDGYYEAFFKEWNAMSDRIMKEAGNVDSVYEVGCGSGVNLYLFQQLKKIECVGGCDYSEALLDIAKKVLNTHDLVCKGAHGISEEPVYDIVMADSVFQYFQDTEYGMHVLEKMWKKAKKMVVITEIHDESMKEEHLNYRRQCVENYDEKYKGLDKTFYTKDMFLKFAEKTGARCDIVKPQNELYWNNKYVFDCYLSK</sequence>
<keyword evidence="2" id="KW-0808">Transferase</keyword>
<dbReference type="CDD" id="cd02440">
    <property type="entry name" value="AdoMet_MTases"/>
    <property type="match status" value="1"/>
</dbReference>
<gene>
    <name evidence="2" type="ORF">GMD50_19900</name>
</gene>
<dbReference type="InterPro" id="IPR041698">
    <property type="entry name" value="Methyltransf_25"/>
</dbReference>
<evidence type="ECO:0000259" key="1">
    <source>
        <dbReference type="Pfam" id="PF13649"/>
    </source>
</evidence>
<dbReference type="Pfam" id="PF13649">
    <property type="entry name" value="Methyltransf_25"/>
    <property type="match status" value="1"/>
</dbReference>
<name>A0A6L6LDW4_9FIRM</name>
<dbReference type="Gene3D" id="3.40.50.150">
    <property type="entry name" value="Vaccinia Virus protein VP39"/>
    <property type="match status" value="1"/>
</dbReference>
<organism evidence="2 3">
    <name type="scientific">Roseburia intestinalis</name>
    <dbReference type="NCBI Taxonomy" id="166486"/>
    <lineage>
        <taxon>Bacteria</taxon>
        <taxon>Bacillati</taxon>
        <taxon>Bacillota</taxon>
        <taxon>Clostridia</taxon>
        <taxon>Lachnospirales</taxon>
        <taxon>Lachnospiraceae</taxon>
        <taxon>Roseburia</taxon>
    </lineage>
</organism>
<dbReference type="InterPro" id="IPR029063">
    <property type="entry name" value="SAM-dependent_MTases_sf"/>
</dbReference>
<dbReference type="SUPFAM" id="SSF53335">
    <property type="entry name" value="S-adenosyl-L-methionine-dependent methyltransferases"/>
    <property type="match status" value="1"/>
</dbReference>
<dbReference type="GO" id="GO:0032259">
    <property type="term" value="P:methylation"/>
    <property type="evidence" value="ECO:0007669"/>
    <property type="project" value="UniProtKB-KW"/>
</dbReference>
<protein>
    <submittedName>
        <fullName evidence="2">Methyltransferase domain-containing protein</fullName>
    </submittedName>
</protein>
<comment type="caution">
    <text evidence="2">The sequence shown here is derived from an EMBL/GenBank/DDBJ whole genome shotgun (WGS) entry which is preliminary data.</text>
</comment>
<feature type="domain" description="Methyltransferase" evidence="1">
    <location>
        <begin position="67"/>
        <end position="143"/>
    </location>
</feature>
<dbReference type="AlphaFoldDB" id="A0A6L6LDW4"/>
<proteinExistence type="predicted"/>
<dbReference type="GO" id="GO:0008168">
    <property type="term" value="F:methyltransferase activity"/>
    <property type="evidence" value="ECO:0007669"/>
    <property type="project" value="UniProtKB-KW"/>
</dbReference>
<keyword evidence="2" id="KW-0489">Methyltransferase</keyword>
<evidence type="ECO:0000313" key="3">
    <source>
        <dbReference type="Proteomes" id="UP000478483"/>
    </source>
</evidence>